<comment type="caution">
    <text evidence="1">The sequence shown here is derived from an EMBL/GenBank/DDBJ whole genome shotgun (WGS) entry which is preliminary data.</text>
</comment>
<keyword evidence="2" id="KW-1185">Reference proteome</keyword>
<protein>
    <submittedName>
        <fullName evidence="1">Uncharacterized protein</fullName>
    </submittedName>
</protein>
<gene>
    <name evidence="1" type="ORF">EVAR_102269_1</name>
</gene>
<name>A0A4C1WGL7_EUMVA</name>
<accession>A0A4C1WGL7</accession>
<dbReference type="AlphaFoldDB" id="A0A4C1WGL7"/>
<evidence type="ECO:0000313" key="2">
    <source>
        <dbReference type="Proteomes" id="UP000299102"/>
    </source>
</evidence>
<proteinExistence type="predicted"/>
<evidence type="ECO:0000313" key="1">
    <source>
        <dbReference type="EMBL" id="GBP50301.1"/>
    </source>
</evidence>
<organism evidence="1 2">
    <name type="scientific">Eumeta variegata</name>
    <name type="common">Bagworm moth</name>
    <name type="synonym">Eumeta japonica</name>
    <dbReference type="NCBI Taxonomy" id="151549"/>
    <lineage>
        <taxon>Eukaryota</taxon>
        <taxon>Metazoa</taxon>
        <taxon>Ecdysozoa</taxon>
        <taxon>Arthropoda</taxon>
        <taxon>Hexapoda</taxon>
        <taxon>Insecta</taxon>
        <taxon>Pterygota</taxon>
        <taxon>Neoptera</taxon>
        <taxon>Endopterygota</taxon>
        <taxon>Lepidoptera</taxon>
        <taxon>Glossata</taxon>
        <taxon>Ditrysia</taxon>
        <taxon>Tineoidea</taxon>
        <taxon>Psychidae</taxon>
        <taxon>Oiketicinae</taxon>
        <taxon>Eumeta</taxon>
    </lineage>
</organism>
<dbReference type="Proteomes" id="UP000299102">
    <property type="component" value="Unassembled WGS sequence"/>
</dbReference>
<dbReference type="EMBL" id="BGZK01000563">
    <property type="protein sequence ID" value="GBP50301.1"/>
    <property type="molecule type" value="Genomic_DNA"/>
</dbReference>
<reference evidence="1 2" key="1">
    <citation type="journal article" date="2019" name="Commun. Biol.">
        <title>The bagworm genome reveals a unique fibroin gene that provides high tensile strength.</title>
        <authorList>
            <person name="Kono N."/>
            <person name="Nakamura H."/>
            <person name="Ohtoshi R."/>
            <person name="Tomita M."/>
            <person name="Numata K."/>
            <person name="Arakawa K."/>
        </authorList>
    </citation>
    <scope>NUCLEOTIDE SEQUENCE [LARGE SCALE GENOMIC DNA]</scope>
</reference>
<sequence length="109" mass="11610">MCGSSCYDCLIDEVGDPTHCAEGMGSFPPKTNVYMRLAEHRSAQTELHGVANDMHCAESSAVIRLKARADCLAVSRRARGASDSAGGTLSSTGIIAYTKQLTPPMLYPM</sequence>